<dbReference type="Gene3D" id="1.20.1250.20">
    <property type="entry name" value="MFS general substrate transporter like domains"/>
    <property type="match status" value="1"/>
</dbReference>
<evidence type="ECO:0000256" key="6">
    <source>
        <dbReference type="SAM" id="Phobius"/>
    </source>
</evidence>
<keyword evidence="8" id="KW-1185">Reference proteome</keyword>
<evidence type="ECO:0000256" key="1">
    <source>
        <dbReference type="ARBA" id="ARBA00004141"/>
    </source>
</evidence>
<feature type="transmembrane region" description="Helical" evidence="6">
    <location>
        <begin position="117"/>
        <end position="144"/>
    </location>
</feature>
<feature type="transmembrane region" description="Helical" evidence="6">
    <location>
        <begin position="156"/>
        <end position="175"/>
    </location>
</feature>
<evidence type="ECO:0008006" key="9">
    <source>
        <dbReference type="Google" id="ProtNLM"/>
    </source>
</evidence>
<name>A0A8H5M7X5_9AGAR</name>
<dbReference type="GO" id="GO:0022857">
    <property type="term" value="F:transmembrane transporter activity"/>
    <property type="evidence" value="ECO:0007669"/>
    <property type="project" value="InterPro"/>
</dbReference>
<feature type="transmembrane region" description="Helical" evidence="6">
    <location>
        <begin position="93"/>
        <end position="110"/>
    </location>
</feature>
<keyword evidence="3 6" id="KW-1133">Transmembrane helix</keyword>
<feature type="transmembrane region" description="Helical" evidence="6">
    <location>
        <begin position="187"/>
        <end position="207"/>
    </location>
</feature>
<dbReference type="Pfam" id="PF07690">
    <property type="entry name" value="MFS_1"/>
    <property type="match status" value="1"/>
</dbReference>
<evidence type="ECO:0000256" key="3">
    <source>
        <dbReference type="ARBA" id="ARBA00022989"/>
    </source>
</evidence>
<dbReference type="PANTHER" id="PTHR23294:SF19">
    <property type="entry name" value="DUF895 DOMAIN MEMBRANE PROTEIN-RELATED"/>
    <property type="match status" value="1"/>
</dbReference>
<feature type="compositionally biased region" description="Basic and acidic residues" evidence="5">
    <location>
        <begin position="456"/>
        <end position="465"/>
    </location>
</feature>
<dbReference type="InterPro" id="IPR011701">
    <property type="entry name" value="MFS"/>
</dbReference>
<feature type="transmembrane region" description="Helical" evidence="6">
    <location>
        <begin position="67"/>
        <end position="87"/>
    </location>
</feature>
<evidence type="ECO:0000256" key="5">
    <source>
        <dbReference type="SAM" id="MobiDB-lite"/>
    </source>
</evidence>
<keyword evidence="2 6" id="KW-0812">Transmembrane</keyword>
<organism evidence="7 8">
    <name type="scientific">Collybiopsis confluens</name>
    <dbReference type="NCBI Taxonomy" id="2823264"/>
    <lineage>
        <taxon>Eukaryota</taxon>
        <taxon>Fungi</taxon>
        <taxon>Dikarya</taxon>
        <taxon>Basidiomycota</taxon>
        <taxon>Agaricomycotina</taxon>
        <taxon>Agaricomycetes</taxon>
        <taxon>Agaricomycetidae</taxon>
        <taxon>Agaricales</taxon>
        <taxon>Marasmiineae</taxon>
        <taxon>Omphalotaceae</taxon>
        <taxon>Collybiopsis</taxon>
    </lineage>
</organism>
<comment type="subcellular location">
    <subcellularLocation>
        <location evidence="1">Membrane</location>
        <topology evidence="1">Multi-pass membrane protein</topology>
    </subcellularLocation>
</comment>
<accession>A0A8H5M7X5</accession>
<evidence type="ECO:0000313" key="7">
    <source>
        <dbReference type="EMBL" id="KAF5384052.1"/>
    </source>
</evidence>
<dbReference type="InterPro" id="IPR051617">
    <property type="entry name" value="UNC-93-like_regulator"/>
</dbReference>
<feature type="transmembrane region" description="Helical" evidence="6">
    <location>
        <begin position="28"/>
        <end position="47"/>
    </location>
</feature>
<proteinExistence type="predicted"/>
<feature type="transmembrane region" description="Helical" evidence="6">
    <location>
        <begin position="277"/>
        <end position="298"/>
    </location>
</feature>
<evidence type="ECO:0000256" key="2">
    <source>
        <dbReference type="ARBA" id="ARBA00022692"/>
    </source>
</evidence>
<keyword evidence="4 6" id="KW-0472">Membrane</keyword>
<dbReference type="AlphaFoldDB" id="A0A8H5M7X5"/>
<protein>
    <recommendedName>
        <fullName evidence="9">Major facilitator superfamily transporter</fullName>
    </recommendedName>
</protein>
<gene>
    <name evidence="7" type="ORF">D9757_006962</name>
</gene>
<comment type="caution">
    <text evidence="7">The sequence shown here is derived from an EMBL/GenBank/DDBJ whole genome shotgun (WGS) entry which is preliminary data.</text>
</comment>
<dbReference type="EMBL" id="JAACJN010000045">
    <property type="protein sequence ID" value="KAF5384052.1"/>
    <property type="molecule type" value="Genomic_DNA"/>
</dbReference>
<reference evidence="7 8" key="1">
    <citation type="journal article" date="2020" name="ISME J.">
        <title>Uncovering the hidden diversity of litter-decomposition mechanisms in mushroom-forming fungi.</title>
        <authorList>
            <person name="Floudas D."/>
            <person name="Bentzer J."/>
            <person name="Ahren D."/>
            <person name="Johansson T."/>
            <person name="Persson P."/>
            <person name="Tunlid A."/>
        </authorList>
    </citation>
    <scope>NUCLEOTIDE SEQUENCE [LARGE SCALE GENOMIC DNA]</scope>
    <source>
        <strain evidence="7 8">CBS 406.79</strain>
    </source>
</reference>
<dbReference type="OrthoDB" id="196103at2759"/>
<dbReference type="Proteomes" id="UP000518752">
    <property type="component" value="Unassembled WGS sequence"/>
</dbReference>
<feature type="transmembrane region" description="Helical" evidence="6">
    <location>
        <begin position="310"/>
        <end position="330"/>
    </location>
</feature>
<dbReference type="InterPro" id="IPR036259">
    <property type="entry name" value="MFS_trans_sf"/>
</dbReference>
<dbReference type="SUPFAM" id="SSF103473">
    <property type="entry name" value="MFS general substrate transporter"/>
    <property type="match status" value="1"/>
</dbReference>
<evidence type="ECO:0000313" key="8">
    <source>
        <dbReference type="Proteomes" id="UP000518752"/>
    </source>
</evidence>
<evidence type="ECO:0000256" key="4">
    <source>
        <dbReference type="ARBA" id="ARBA00023136"/>
    </source>
</evidence>
<feature type="transmembrane region" description="Helical" evidence="6">
    <location>
        <begin position="351"/>
        <end position="372"/>
    </location>
</feature>
<dbReference type="PANTHER" id="PTHR23294">
    <property type="entry name" value="ET TRANSLATION PRODUCT-RELATED"/>
    <property type="match status" value="1"/>
</dbReference>
<feature type="transmembrane region" description="Helical" evidence="6">
    <location>
        <begin position="245"/>
        <end position="270"/>
    </location>
</feature>
<feature type="transmembrane region" description="Helical" evidence="6">
    <location>
        <begin position="415"/>
        <end position="433"/>
    </location>
</feature>
<sequence length="465" mass="51020">MYSNEIAHDGAAPPEAKLVPVKWYHSTFYNITILGLCNLAAPGIWNAMNSLGAGGSQSPSLVNASNALTFGLMVFSCFFSSTVIHYIGIKGALIFGTVGYAPFAAGLYTNNRFGNQWLVLLGAALCGISAGVFWAAEAAIAIAYPEPWNRGRALGYWLTYRLSGQIIGGAINLGLNAKADKAGKVSYTVYLVFIAIQASGPFVALLLNKPEKVERQDGKKISMTIHDRPWAEVKATTKAFFNPNFLLIVLWIGQAVLAEAVYFTYLALYFSVRARALGSFVSAVSAVISGNLLGNWLDRTRLSLRLRARATFWVIAVCQGAWWLWAVVLATRFRSTKPTYDWASPGFGSAFGVYVFLTIGFQVNYLFLYFIITNLSKTEEEVIRNAALLRGTESAWQAVGYGLTSLPIFAEVGSIYINFGLWAIAVVPAWFVVRRFGVDWDRDEEGGRNSLESGSEDLKTDRKDE</sequence>
<dbReference type="GO" id="GO:0016020">
    <property type="term" value="C:membrane"/>
    <property type="evidence" value="ECO:0007669"/>
    <property type="project" value="UniProtKB-SubCell"/>
</dbReference>
<feature type="region of interest" description="Disordered" evidence="5">
    <location>
        <begin position="444"/>
        <end position="465"/>
    </location>
</feature>